<accession>A0A1U7LM39</accession>
<reference evidence="1 2" key="1">
    <citation type="submission" date="2016-04" db="EMBL/GenBank/DDBJ databases">
        <title>Evolutionary innovation and constraint leading to complex multicellularity in the Ascomycota.</title>
        <authorList>
            <person name="Cisse O."/>
            <person name="Nguyen A."/>
            <person name="Hewitt D.A."/>
            <person name="Jedd G."/>
            <person name="Stajich J.E."/>
        </authorList>
    </citation>
    <scope>NUCLEOTIDE SEQUENCE [LARGE SCALE GENOMIC DNA]</scope>
    <source>
        <strain evidence="1 2">DAH-3</strain>
    </source>
</reference>
<organism evidence="1 2">
    <name type="scientific">Neolecta irregularis (strain DAH-3)</name>
    <dbReference type="NCBI Taxonomy" id="1198029"/>
    <lineage>
        <taxon>Eukaryota</taxon>
        <taxon>Fungi</taxon>
        <taxon>Dikarya</taxon>
        <taxon>Ascomycota</taxon>
        <taxon>Taphrinomycotina</taxon>
        <taxon>Neolectales</taxon>
        <taxon>Neolectaceae</taxon>
        <taxon>Neolecta</taxon>
    </lineage>
</organism>
<dbReference type="EMBL" id="LXFE01001341">
    <property type="protein sequence ID" value="OLL23717.1"/>
    <property type="molecule type" value="Genomic_DNA"/>
</dbReference>
<proteinExistence type="predicted"/>
<comment type="caution">
    <text evidence="1">The sequence shown here is derived from an EMBL/GenBank/DDBJ whole genome shotgun (WGS) entry which is preliminary data.</text>
</comment>
<protein>
    <submittedName>
        <fullName evidence="1">Uncharacterized protein</fullName>
    </submittedName>
</protein>
<dbReference type="AlphaFoldDB" id="A0A1U7LM39"/>
<sequence length="76" mass="8281">MAYLYISELASLLMDFSTSVAVTQISAMEPVEIAYGAETAVEKLVVPVMEPRDAMHAREVVAGVDCGRFDQLEGEK</sequence>
<dbReference type="Proteomes" id="UP000186594">
    <property type="component" value="Unassembled WGS sequence"/>
</dbReference>
<name>A0A1U7LM39_NEOID</name>
<evidence type="ECO:0000313" key="2">
    <source>
        <dbReference type="Proteomes" id="UP000186594"/>
    </source>
</evidence>
<keyword evidence="2" id="KW-1185">Reference proteome</keyword>
<gene>
    <name evidence="1" type="ORF">NEOLI_005471</name>
</gene>
<evidence type="ECO:0000313" key="1">
    <source>
        <dbReference type="EMBL" id="OLL23717.1"/>
    </source>
</evidence>